<dbReference type="RefSeq" id="XP_037143357.1">
    <property type="nucleotide sequence ID" value="XM_037287462.1"/>
</dbReference>
<sequence>MTSTYGSRTFDEKLAVCRENVKNSIMFKELSEKLQTYLKDVEKIRCLAIGSFNGDHQARYQLALLLEIIDLVSCDKSAVSIYDPVFNDEDIKFIQDEGWSLEENISVAKDYCQDTLFFLPHAPLDLTEKILADEKPKFWLANHIVIHTDRYTKVQLHDAYPMISKLVHVCEQNQTTQSTASDEQEFTTFVPKRKRRYNNKYKYKEPEIEYSSIKTYFKECIVVTDFNKGALLRKQPWVNSFSDLAFQLIL</sequence>
<organism evidence="3 4">
    <name type="scientific">Zygotorulaspora mrakii</name>
    <name type="common">Zygosaccharomyces mrakii</name>
    <dbReference type="NCBI Taxonomy" id="42260"/>
    <lineage>
        <taxon>Eukaryota</taxon>
        <taxon>Fungi</taxon>
        <taxon>Dikarya</taxon>
        <taxon>Ascomycota</taxon>
        <taxon>Saccharomycotina</taxon>
        <taxon>Saccharomycetes</taxon>
        <taxon>Saccharomycetales</taxon>
        <taxon>Saccharomycetaceae</taxon>
        <taxon>Zygotorulaspora</taxon>
    </lineage>
</organism>
<dbReference type="PANTHER" id="PTHR28626:SF3">
    <property type="entry name" value="SRR1-LIKE PROTEIN"/>
    <property type="match status" value="1"/>
</dbReference>
<dbReference type="GO" id="GO:0005634">
    <property type="term" value="C:nucleus"/>
    <property type="evidence" value="ECO:0007669"/>
    <property type="project" value="TreeGrafter"/>
</dbReference>
<dbReference type="OrthoDB" id="551431at2759"/>
<protein>
    <recommendedName>
        <fullName evidence="2">SRR1-like domain-containing protein</fullName>
    </recommendedName>
</protein>
<proteinExistence type="inferred from homology"/>
<dbReference type="KEGG" id="zmk:HG535_0B06750"/>
<dbReference type="AlphaFoldDB" id="A0A7H9B0Y5"/>
<dbReference type="InterPro" id="IPR040044">
    <property type="entry name" value="SRR1L"/>
</dbReference>
<dbReference type="Proteomes" id="UP000509704">
    <property type="component" value="Chromosome 2"/>
</dbReference>
<dbReference type="EMBL" id="CP058605">
    <property type="protein sequence ID" value="QLG71629.1"/>
    <property type="molecule type" value="Genomic_DNA"/>
</dbReference>
<comment type="similarity">
    <text evidence="1">Belongs to the SRR1 family.</text>
</comment>
<reference evidence="3 4" key="1">
    <citation type="submission" date="2020-07" db="EMBL/GenBank/DDBJ databases">
        <title>The yeast mating-type switching endonuclease HO is a domesticated member of an unorthodox homing genetic element family.</title>
        <authorList>
            <person name="Coughlan A.Y."/>
            <person name="Lombardi L."/>
            <person name="Braun-Galleani S."/>
            <person name="Martos A.R."/>
            <person name="Galeote V."/>
            <person name="Bigey F."/>
            <person name="Dequin S."/>
            <person name="Byrne K.P."/>
            <person name="Wolfe K.H."/>
        </authorList>
    </citation>
    <scope>NUCLEOTIDE SEQUENCE [LARGE SCALE GENOMIC DNA]</scope>
    <source>
        <strain evidence="3 4">NRRL Y-6702</strain>
    </source>
</reference>
<keyword evidence="4" id="KW-1185">Reference proteome</keyword>
<dbReference type="GeneID" id="59235291"/>
<evidence type="ECO:0000313" key="4">
    <source>
        <dbReference type="Proteomes" id="UP000509704"/>
    </source>
</evidence>
<evidence type="ECO:0000313" key="3">
    <source>
        <dbReference type="EMBL" id="QLG71629.1"/>
    </source>
</evidence>
<dbReference type="InterPro" id="IPR012942">
    <property type="entry name" value="SRR1-like"/>
</dbReference>
<name>A0A7H9B0Y5_ZYGMR</name>
<dbReference type="GO" id="GO:0005737">
    <property type="term" value="C:cytoplasm"/>
    <property type="evidence" value="ECO:0007669"/>
    <property type="project" value="TreeGrafter"/>
</dbReference>
<gene>
    <name evidence="3" type="ORF">HG535_0B06750</name>
</gene>
<dbReference type="Pfam" id="PF07985">
    <property type="entry name" value="SRR1"/>
    <property type="match status" value="1"/>
</dbReference>
<accession>A0A7H9B0Y5</accession>
<feature type="domain" description="SRR1-like" evidence="2">
    <location>
        <begin position="32"/>
        <end position="247"/>
    </location>
</feature>
<evidence type="ECO:0000259" key="2">
    <source>
        <dbReference type="Pfam" id="PF07985"/>
    </source>
</evidence>
<dbReference type="PANTHER" id="PTHR28626">
    <property type="entry name" value="SRR1-LIKE PROTEIN"/>
    <property type="match status" value="1"/>
</dbReference>
<evidence type="ECO:0000256" key="1">
    <source>
        <dbReference type="ARBA" id="ARBA00009856"/>
    </source>
</evidence>